<dbReference type="HOGENOM" id="CLU_054050_0_0_3"/>
<protein>
    <recommendedName>
        <fullName evidence="3">Peptidase C39-like domain-containing protein</fullName>
    </recommendedName>
</protein>
<accession>B7KJ06</accession>
<dbReference type="EMBL" id="CP001291">
    <property type="protein sequence ID" value="ACK70842.1"/>
    <property type="molecule type" value="Genomic_DNA"/>
</dbReference>
<dbReference type="KEGG" id="cyc:PCC7424_2421"/>
<dbReference type="STRING" id="65393.PCC7424_2421"/>
<name>B7KJ06_GLOC7</name>
<sequence>MIFDNFDITLDDPIPISLDLDNDGIFETLAQEFDIDGDGIADTWQLSTDLDGDEIPDQTSIIHGIDTDGDGFLDETAYFQDTDLDGIPDTPYDTQDVSYDNGMIGDPVDDMEHWHQQTYQDTCAIASQEFILDDLTGLDFSEDQLRQEAIDNGWYTAGGGTPLDCIGNLLESHGIPIEKEYGCTLEDLSDKLAQGEKVIVAIDADEIWYPDQPDQDDILANAFGMPGQGVNHAVQVIGIDNSNPDNPMVILNDPGCPNGQGTMIPAAQFVNAWEDSNNYMVSTTG</sequence>
<gene>
    <name evidence="1" type="ordered locus">PCC7424_2421</name>
</gene>
<keyword evidence="2" id="KW-1185">Reference proteome</keyword>
<evidence type="ECO:0008006" key="3">
    <source>
        <dbReference type="Google" id="ProtNLM"/>
    </source>
</evidence>
<dbReference type="AlphaFoldDB" id="B7KJ06"/>
<dbReference type="eggNOG" id="COG3271">
    <property type="taxonomic scope" value="Bacteria"/>
</dbReference>
<evidence type="ECO:0000313" key="1">
    <source>
        <dbReference type="EMBL" id="ACK70842.1"/>
    </source>
</evidence>
<reference evidence="2" key="1">
    <citation type="journal article" date="2011" name="MBio">
        <title>Novel metabolic attributes of the genus Cyanothece, comprising a group of unicellular nitrogen-fixing Cyanobacteria.</title>
        <authorList>
            <person name="Bandyopadhyay A."/>
            <person name="Elvitigala T."/>
            <person name="Welsh E."/>
            <person name="Stockel J."/>
            <person name="Liberton M."/>
            <person name="Min H."/>
            <person name="Sherman L.A."/>
            <person name="Pakrasi H.B."/>
        </authorList>
    </citation>
    <scope>NUCLEOTIDE SEQUENCE [LARGE SCALE GENOMIC DNA]</scope>
    <source>
        <strain evidence="2">PCC 7424</strain>
    </source>
</reference>
<organism evidence="1 2">
    <name type="scientific">Gloeothece citriformis (strain PCC 7424)</name>
    <name type="common">Cyanothece sp. (strain PCC 7424)</name>
    <dbReference type="NCBI Taxonomy" id="65393"/>
    <lineage>
        <taxon>Bacteria</taxon>
        <taxon>Bacillati</taxon>
        <taxon>Cyanobacteriota</taxon>
        <taxon>Cyanophyceae</taxon>
        <taxon>Oscillatoriophycideae</taxon>
        <taxon>Chroococcales</taxon>
        <taxon>Aphanothecaceae</taxon>
        <taxon>Gloeothece</taxon>
        <taxon>Gloeothece citriformis</taxon>
    </lineage>
</organism>
<dbReference type="Gene3D" id="3.90.70.10">
    <property type="entry name" value="Cysteine proteinases"/>
    <property type="match status" value="1"/>
</dbReference>
<dbReference type="Proteomes" id="UP000002384">
    <property type="component" value="Chromosome"/>
</dbReference>
<proteinExistence type="predicted"/>
<dbReference type="RefSeq" id="WP_015954446.1">
    <property type="nucleotide sequence ID" value="NC_011729.1"/>
</dbReference>
<evidence type="ECO:0000313" key="2">
    <source>
        <dbReference type="Proteomes" id="UP000002384"/>
    </source>
</evidence>